<keyword evidence="1" id="KW-0732">Signal</keyword>
<dbReference type="EMBL" id="JARYGX010000017">
    <property type="protein sequence ID" value="MDH7453064.1"/>
    <property type="molecule type" value="Genomic_DNA"/>
</dbReference>
<evidence type="ECO:0000313" key="3">
    <source>
        <dbReference type="Proteomes" id="UP001160550"/>
    </source>
</evidence>
<gene>
    <name evidence="2" type="ORF">QF205_08240</name>
</gene>
<organism evidence="2 3">
    <name type="scientific">Luteimonas composti</name>
    <dbReference type="NCBI Taxonomy" id="398257"/>
    <lineage>
        <taxon>Bacteria</taxon>
        <taxon>Pseudomonadati</taxon>
        <taxon>Pseudomonadota</taxon>
        <taxon>Gammaproteobacteria</taxon>
        <taxon>Lysobacterales</taxon>
        <taxon>Lysobacteraceae</taxon>
        <taxon>Luteimonas</taxon>
    </lineage>
</organism>
<comment type="caution">
    <text evidence="2">The sequence shown here is derived from an EMBL/GenBank/DDBJ whole genome shotgun (WGS) entry which is preliminary data.</text>
</comment>
<accession>A0ABT6MR11</accession>
<reference evidence="2" key="1">
    <citation type="journal article" date="2007" name="Int. J. Syst. Evol. Microbiol.">
        <title>Luteimonas composti sp. nov., a moderately thermophilic bacterium isolated from food waste.</title>
        <authorList>
            <person name="Young C.C."/>
            <person name="Kampfer P."/>
            <person name="Chen W.M."/>
            <person name="Yen W.S."/>
            <person name="Arun A.B."/>
            <person name="Lai W.A."/>
            <person name="Shen F.T."/>
            <person name="Rekha P.D."/>
            <person name="Lin K.Y."/>
            <person name="Chou J.H."/>
        </authorList>
    </citation>
    <scope>NUCLEOTIDE SEQUENCE</scope>
    <source>
        <strain evidence="2">CC-YY355</strain>
    </source>
</reference>
<evidence type="ECO:0000313" key="2">
    <source>
        <dbReference type="EMBL" id="MDH7453064.1"/>
    </source>
</evidence>
<keyword evidence="3" id="KW-1185">Reference proteome</keyword>
<dbReference type="RefSeq" id="WP_280942276.1">
    <property type="nucleotide sequence ID" value="NZ_JARYGX010000017.1"/>
</dbReference>
<name>A0ABT6MR11_9GAMM</name>
<evidence type="ECO:0000256" key="1">
    <source>
        <dbReference type="SAM" id="SignalP"/>
    </source>
</evidence>
<dbReference type="Proteomes" id="UP001160550">
    <property type="component" value="Unassembled WGS sequence"/>
</dbReference>
<reference evidence="2" key="2">
    <citation type="submission" date="2023-04" db="EMBL/GenBank/DDBJ databases">
        <authorList>
            <person name="Sun J.-Q."/>
        </authorList>
    </citation>
    <scope>NUCLEOTIDE SEQUENCE</scope>
    <source>
        <strain evidence="2">CC-YY355</strain>
    </source>
</reference>
<feature type="chain" id="PRO_5045250670" evidence="1">
    <location>
        <begin position="25"/>
        <end position="125"/>
    </location>
</feature>
<protein>
    <submittedName>
        <fullName evidence="2">Uncharacterized protein</fullName>
    </submittedName>
</protein>
<feature type="signal peptide" evidence="1">
    <location>
        <begin position="1"/>
        <end position="24"/>
    </location>
</feature>
<proteinExistence type="predicted"/>
<sequence>MKHLSIGLAAALLALPLCSAAATASRPDPLTDCVDLSASHRGVRAGTNAQLLLKDGDAHYRVAFNGECHALARTSSIRFETAGQANRLCPTGSTVRAANSSCNVQAVERIEPEVYERRARMNRLR</sequence>